<dbReference type="STRING" id="1229909.NSED_00175"/>
<dbReference type="eggNOG" id="arCOG04772">
    <property type="taxonomic scope" value="Archaea"/>
</dbReference>
<comment type="similarity">
    <text evidence="1 4">Belongs to the GrpE family.</text>
</comment>
<proteinExistence type="inferred from homology"/>
<feature type="region of interest" description="Disordered" evidence="5">
    <location>
        <begin position="1"/>
        <end position="33"/>
    </location>
</feature>
<dbReference type="SUPFAM" id="SSF58014">
    <property type="entry name" value="Coiled-coil domain of nucleotide exchange factor GrpE"/>
    <property type="match status" value="1"/>
</dbReference>
<evidence type="ECO:0000256" key="3">
    <source>
        <dbReference type="RuleBase" id="RU000639"/>
    </source>
</evidence>
<dbReference type="InterPro" id="IPR013805">
    <property type="entry name" value="GrpE_CC"/>
</dbReference>
<keyword evidence="2 3" id="KW-0143">Chaperone</keyword>
<dbReference type="Gene3D" id="2.30.22.10">
    <property type="entry name" value="Head domain of nucleotide exchange factor GrpE"/>
    <property type="match status" value="1"/>
</dbReference>
<name>K0B8N8_9ARCH</name>
<dbReference type="GO" id="GO:0006457">
    <property type="term" value="P:protein folding"/>
    <property type="evidence" value="ECO:0007669"/>
    <property type="project" value="InterPro"/>
</dbReference>
<dbReference type="GO" id="GO:0042803">
    <property type="term" value="F:protein homodimerization activity"/>
    <property type="evidence" value="ECO:0007669"/>
    <property type="project" value="InterPro"/>
</dbReference>
<evidence type="ECO:0000256" key="1">
    <source>
        <dbReference type="ARBA" id="ARBA00009054"/>
    </source>
</evidence>
<evidence type="ECO:0000256" key="2">
    <source>
        <dbReference type="ARBA" id="ARBA00023186"/>
    </source>
</evidence>
<dbReference type="RefSeq" id="WP_014964221.1">
    <property type="nucleotide sequence ID" value="NC_018656.1"/>
</dbReference>
<dbReference type="Proteomes" id="UP000006100">
    <property type="component" value="Chromosome"/>
</dbReference>
<dbReference type="CDD" id="cd00446">
    <property type="entry name" value="GrpE"/>
    <property type="match status" value="1"/>
</dbReference>
<dbReference type="PRINTS" id="PR00773">
    <property type="entry name" value="GRPEPROTEIN"/>
</dbReference>
<sequence>MSNESNSDEISVNVVSENEIENNSSKTESESNIEEISKLLSLEKQKSSEYEEKLKLVLADFQNLSRKTQTDIENGVNSKIDEFVLDFLKIYDDFVRAKEVFSDSKINSEGLDSILKNMDSLLKKYHIKPIDALGEIFDPNFHEAISIINDPDLDDNTITKEIRKGYISHERVIRPTLVEISKKDDDKI</sequence>
<dbReference type="PROSITE" id="PS01071">
    <property type="entry name" value="GRPE"/>
    <property type="match status" value="1"/>
</dbReference>
<dbReference type="AlphaFoldDB" id="K0B8N8"/>
<dbReference type="HOGENOM" id="CLU_057217_5_2_2"/>
<dbReference type="GO" id="GO:0000774">
    <property type="term" value="F:adenyl-nucleotide exchange factor activity"/>
    <property type="evidence" value="ECO:0007669"/>
    <property type="project" value="InterPro"/>
</dbReference>
<gene>
    <name evidence="6" type="ORF">NSED_00175</name>
</gene>
<reference evidence="6 7" key="1">
    <citation type="journal article" date="2012" name="J. Bacteriol.">
        <title>Draft Genome Sequence of an Ammonia-Oxidizing Archaeon, "Candidatus Nitrosopumilus sediminis" AR2, from Svalbard in the Arctic Circle.</title>
        <authorList>
            <person name="Park S.J."/>
            <person name="Kim J.G."/>
            <person name="Jung M.Y."/>
            <person name="Kim S.J."/>
            <person name="Cha I.T."/>
            <person name="Ghai R."/>
            <person name="Martin-Cuadrado A.B."/>
            <person name="Rodriguez-Valera F."/>
            <person name="Rhee S.K."/>
        </authorList>
    </citation>
    <scope>NUCLEOTIDE SEQUENCE [LARGE SCALE GENOMIC DNA]</scope>
    <source>
        <strain evidence="6 7">AR2</strain>
    </source>
</reference>
<dbReference type="Pfam" id="PF01025">
    <property type="entry name" value="GrpE"/>
    <property type="match status" value="1"/>
</dbReference>
<comment type="function">
    <text evidence="3">Participates actively in the response to hyperosmotic and heat shock by preventing the aggregation of stress-denatured proteins, in association with DnaK and GrpE. It is the nucleotide exchange factor for DnaK and may function as a thermosensor. Unfolded proteins bind initially to DnaJ; upon interaction with the DnaJ-bound protein, DnaK hydrolyzes its bound ATP, resulting in the formation of a stable complex. GrpE releases ADP from DnaK; ATP binding to DnaK triggers the release of the substrate protein, thus completing the reaction cycle. Several rounds of ATP-dependent interactions between DnaJ, DnaK and GrpE are required for fully efficient folding.</text>
</comment>
<keyword evidence="3" id="KW-0346">Stress response</keyword>
<dbReference type="InterPro" id="IPR000740">
    <property type="entry name" value="GrpE"/>
</dbReference>
<dbReference type="GO" id="GO:0051082">
    <property type="term" value="F:unfolded protein binding"/>
    <property type="evidence" value="ECO:0007669"/>
    <property type="project" value="TreeGrafter"/>
</dbReference>
<dbReference type="SUPFAM" id="SSF51064">
    <property type="entry name" value="Head domain of nucleotide exchange factor GrpE"/>
    <property type="match status" value="1"/>
</dbReference>
<dbReference type="KEGG" id="nir:NSED_00175"/>
<dbReference type="GeneID" id="13697904"/>
<evidence type="ECO:0000313" key="6">
    <source>
        <dbReference type="EMBL" id="AFS81849.1"/>
    </source>
</evidence>
<dbReference type="InterPro" id="IPR009012">
    <property type="entry name" value="GrpE_head"/>
</dbReference>
<dbReference type="EMBL" id="CP003843">
    <property type="protein sequence ID" value="AFS81849.1"/>
    <property type="molecule type" value="Genomic_DNA"/>
</dbReference>
<feature type="compositionally biased region" description="Low complexity" evidence="5">
    <location>
        <begin position="1"/>
        <end position="26"/>
    </location>
</feature>
<organism evidence="6 7">
    <name type="scientific">Candidatus Nitrosopumilus sediminis</name>
    <dbReference type="NCBI Taxonomy" id="1229909"/>
    <lineage>
        <taxon>Archaea</taxon>
        <taxon>Nitrososphaerota</taxon>
        <taxon>Nitrososphaeria</taxon>
        <taxon>Nitrosopumilales</taxon>
        <taxon>Nitrosopumilaceae</taxon>
        <taxon>Nitrosopumilus</taxon>
    </lineage>
</organism>
<dbReference type="OrthoDB" id="372230at2157"/>
<evidence type="ECO:0000313" key="7">
    <source>
        <dbReference type="Proteomes" id="UP000006100"/>
    </source>
</evidence>
<evidence type="ECO:0000256" key="5">
    <source>
        <dbReference type="SAM" id="MobiDB-lite"/>
    </source>
</evidence>
<dbReference type="PATRIC" id="fig|1229909.8.peg.37"/>
<dbReference type="HAMAP" id="MF_01151">
    <property type="entry name" value="GrpE"/>
    <property type="match status" value="1"/>
</dbReference>
<dbReference type="GO" id="GO:0051087">
    <property type="term" value="F:protein-folding chaperone binding"/>
    <property type="evidence" value="ECO:0007669"/>
    <property type="project" value="InterPro"/>
</dbReference>
<protein>
    <recommendedName>
        <fullName evidence="3">Protein GrpE</fullName>
    </recommendedName>
</protein>
<dbReference type="Gene3D" id="3.90.20.20">
    <property type="match status" value="1"/>
</dbReference>
<dbReference type="PANTHER" id="PTHR21237:SF23">
    <property type="entry name" value="GRPE PROTEIN HOMOLOG, MITOCHONDRIAL"/>
    <property type="match status" value="1"/>
</dbReference>
<accession>K0B8N8</accession>
<keyword evidence="7" id="KW-1185">Reference proteome</keyword>
<dbReference type="PANTHER" id="PTHR21237">
    <property type="entry name" value="GRPE PROTEIN"/>
    <property type="match status" value="1"/>
</dbReference>
<evidence type="ECO:0000256" key="4">
    <source>
        <dbReference type="RuleBase" id="RU004478"/>
    </source>
</evidence>